<sequence>MMGLVACRSAPEVVDENTLSPGIMQPVEGTGAVEGTGLIPDIQQGAMPADMR</sequence>
<gene>
    <name evidence="2" type="ORF">CVP05_11860</name>
</gene>
<dbReference type="RefSeq" id="WP_243389249.1">
    <property type="nucleotide sequence ID" value="NZ_PHHA01000038.1"/>
</dbReference>
<dbReference type="AlphaFoldDB" id="A0A2M8RZJ2"/>
<organism evidence="2 3">
    <name type="scientific">Conservatibacter flavescens</name>
    <dbReference type="NCBI Taxonomy" id="28161"/>
    <lineage>
        <taxon>Bacteria</taxon>
        <taxon>Pseudomonadati</taxon>
        <taxon>Pseudomonadota</taxon>
        <taxon>Gammaproteobacteria</taxon>
        <taxon>Pasteurellales</taxon>
        <taxon>Pasteurellaceae</taxon>
        <taxon>Conservatibacter</taxon>
    </lineage>
</organism>
<evidence type="ECO:0000256" key="1">
    <source>
        <dbReference type="SAM" id="MobiDB-lite"/>
    </source>
</evidence>
<keyword evidence="3" id="KW-1185">Reference proteome</keyword>
<feature type="region of interest" description="Disordered" evidence="1">
    <location>
        <begin position="29"/>
        <end position="52"/>
    </location>
</feature>
<comment type="caution">
    <text evidence="2">The sequence shown here is derived from an EMBL/GenBank/DDBJ whole genome shotgun (WGS) entry which is preliminary data.</text>
</comment>
<dbReference type="EMBL" id="PHHA01000038">
    <property type="protein sequence ID" value="PJG84299.1"/>
    <property type="molecule type" value="Genomic_DNA"/>
</dbReference>
<proteinExistence type="predicted"/>
<protein>
    <submittedName>
        <fullName evidence="2">Uncharacterized protein</fullName>
    </submittedName>
</protein>
<evidence type="ECO:0000313" key="3">
    <source>
        <dbReference type="Proteomes" id="UP000229329"/>
    </source>
</evidence>
<accession>A0A2M8RZJ2</accession>
<reference evidence="2 3" key="1">
    <citation type="submission" date="2017-11" db="EMBL/GenBank/DDBJ databases">
        <title>Reclassification of Bisgaard taxon 7 as Conservatibacter flavescens gen. nov., sp. nov.</title>
        <authorList>
            <person name="Christensen H."/>
        </authorList>
    </citation>
    <scope>NUCLEOTIDE SEQUENCE [LARGE SCALE GENOMIC DNA]</scope>
    <source>
        <strain evidence="2 3">7_4</strain>
    </source>
</reference>
<evidence type="ECO:0000313" key="2">
    <source>
        <dbReference type="EMBL" id="PJG84299.1"/>
    </source>
</evidence>
<name>A0A2M8RZJ2_9PAST</name>
<dbReference type="Proteomes" id="UP000229329">
    <property type="component" value="Unassembled WGS sequence"/>
</dbReference>